<feature type="compositionally biased region" description="Basic residues" evidence="1">
    <location>
        <begin position="211"/>
        <end position="221"/>
    </location>
</feature>
<feature type="compositionally biased region" description="Basic and acidic residues" evidence="1">
    <location>
        <begin position="33"/>
        <end position="49"/>
    </location>
</feature>
<name>A0A6U6E1P0_9STRA</name>
<feature type="region of interest" description="Disordered" evidence="1">
    <location>
        <begin position="373"/>
        <end position="400"/>
    </location>
</feature>
<feature type="compositionally biased region" description="Basic and acidic residues" evidence="1">
    <location>
        <begin position="71"/>
        <end position="84"/>
    </location>
</feature>
<dbReference type="EMBL" id="HBKQ01015153">
    <property type="protein sequence ID" value="CAE2226365.1"/>
    <property type="molecule type" value="Transcribed_RNA"/>
</dbReference>
<feature type="compositionally biased region" description="Low complexity" evidence="1">
    <location>
        <begin position="85"/>
        <end position="104"/>
    </location>
</feature>
<dbReference type="AlphaFoldDB" id="A0A6U6E1P0"/>
<feature type="compositionally biased region" description="Low complexity" evidence="1">
    <location>
        <begin position="125"/>
        <end position="146"/>
    </location>
</feature>
<feature type="compositionally biased region" description="Polar residues" evidence="1">
    <location>
        <begin position="247"/>
        <end position="263"/>
    </location>
</feature>
<feature type="compositionally biased region" description="Low complexity" evidence="1">
    <location>
        <begin position="382"/>
        <end position="400"/>
    </location>
</feature>
<reference evidence="2" key="1">
    <citation type="submission" date="2021-01" db="EMBL/GenBank/DDBJ databases">
        <authorList>
            <person name="Corre E."/>
            <person name="Pelletier E."/>
            <person name="Niang G."/>
            <person name="Scheremetjew M."/>
            <person name="Finn R."/>
            <person name="Kale V."/>
            <person name="Holt S."/>
            <person name="Cochrane G."/>
            <person name="Meng A."/>
            <person name="Brown T."/>
            <person name="Cohen L."/>
        </authorList>
    </citation>
    <scope>NUCLEOTIDE SEQUENCE</scope>
    <source>
        <strain evidence="2">Isolate 1302-5</strain>
    </source>
</reference>
<dbReference type="EMBL" id="HBKQ01015154">
    <property type="protein sequence ID" value="CAE2226369.1"/>
    <property type="molecule type" value="Transcribed_RNA"/>
</dbReference>
<gene>
    <name evidence="2" type="ORF">OAUR00152_LOCUS10326</name>
    <name evidence="3" type="ORF">OAUR00152_LOCUS10327</name>
    <name evidence="4" type="ORF">OAUR00152_LOCUS10328</name>
</gene>
<feature type="compositionally biased region" description="Basic and acidic residues" evidence="1">
    <location>
        <begin position="222"/>
        <end position="235"/>
    </location>
</feature>
<protein>
    <submittedName>
        <fullName evidence="2">Uncharacterized protein</fullName>
    </submittedName>
</protein>
<proteinExistence type="predicted"/>
<feature type="compositionally biased region" description="Basic and acidic residues" evidence="1">
    <location>
        <begin position="106"/>
        <end position="124"/>
    </location>
</feature>
<organism evidence="2">
    <name type="scientific">Odontella aurita</name>
    <dbReference type="NCBI Taxonomy" id="265563"/>
    <lineage>
        <taxon>Eukaryota</taxon>
        <taxon>Sar</taxon>
        <taxon>Stramenopiles</taxon>
        <taxon>Ochrophyta</taxon>
        <taxon>Bacillariophyta</taxon>
        <taxon>Mediophyceae</taxon>
        <taxon>Biddulphiophycidae</taxon>
        <taxon>Eupodiscales</taxon>
        <taxon>Odontellaceae</taxon>
        <taxon>Odontella</taxon>
    </lineage>
</organism>
<feature type="region of interest" description="Disordered" evidence="1">
    <location>
        <begin position="22"/>
        <end position="149"/>
    </location>
</feature>
<evidence type="ECO:0000313" key="2">
    <source>
        <dbReference type="EMBL" id="CAE2226361.1"/>
    </source>
</evidence>
<evidence type="ECO:0000313" key="3">
    <source>
        <dbReference type="EMBL" id="CAE2226365.1"/>
    </source>
</evidence>
<dbReference type="EMBL" id="HBKQ01015152">
    <property type="protein sequence ID" value="CAE2226361.1"/>
    <property type="molecule type" value="Transcribed_RNA"/>
</dbReference>
<sequence length="413" mass="45123">MSSHSDYYGGLRCWDPNVVATAARDSPSSTNDLDDRRSEEGRATSRRSVDAAFEWCQRQRQRPKTLGEPLLDNKRDDRAGDRCRGGAPPISSSPSPEPATTIPSKDSNRSETTEPQQQEERKDAPSSSSSSSSPPLRRQRPGVVVVHGRRGDPRMHLALSARLERPTMPLLDALLRGGFVFSGLGEPGASDRTCRDEDGALLYQRKNQLNRRIRLANRKRNKTSDGKKSNTKGEEKEADEATEGTKSEINVGQSENETQSPNEVLSLPPMTLPPPPTATIDDPKEERPPQPAQQPVIRTASLRRDEGPLLGDDLLESDFDPPPPPPPHSSGRQGRRHSAASLLDDIFLALPEELDAADMIWDEQEREERRTLAALDPDEIFGGSVDGSASGSSSATSSGVSLWSGHFHAVVPI</sequence>
<accession>A0A6U6E1P0</accession>
<feature type="region of interest" description="Disordered" evidence="1">
    <location>
        <begin position="211"/>
        <end position="338"/>
    </location>
</feature>
<evidence type="ECO:0000256" key="1">
    <source>
        <dbReference type="SAM" id="MobiDB-lite"/>
    </source>
</evidence>
<evidence type="ECO:0000313" key="4">
    <source>
        <dbReference type="EMBL" id="CAE2226369.1"/>
    </source>
</evidence>